<proteinExistence type="predicted"/>
<dbReference type="PANTHER" id="PTHR43228">
    <property type="entry name" value="TWO-COMPONENT RESPONSE REGULATOR"/>
    <property type="match status" value="1"/>
</dbReference>
<dbReference type="AlphaFoldDB" id="A0A918XTE9"/>
<dbReference type="Pfam" id="PF00072">
    <property type="entry name" value="Response_reg"/>
    <property type="match status" value="1"/>
</dbReference>
<dbReference type="InterPro" id="IPR052048">
    <property type="entry name" value="ST_Response_Regulator"/>
</dbReference>
<dbReference type="Gene3D" id="3.40.50.2300">
    <property type="match status" value="1"/>
</dbReference>
<dbReference type="SMART" id="SM00448">
    <property type="entry name" value="REC"/>
    <property type="match status" value="1"/>
</dbReference>
<dbReference type="EMBL" id="BMZS01000006">
    <property type="protein sequence ID" value="GHD52756.1"/>
    <property type="molecule type" value="Genomic_DNA"/>
</dbReference>
<evidence type="ECO:0000256" key="1">
    <source>
        <dbReference type="PROSITE-ProRule" id="PRU00169"/>
    </source>
</evidence>
<keyword evidence="1" id="KW-0597">Phosphoprotein</keyword>
<accession>A0A918XTE9</accession>
<gene>
    <name evidence="3" type="ORF">GCM10017083_28580</name>
</gene>
<dbReference type="Proteomes" id="UP000630353">
    <property type="component" value="Unassembled WGS sequence"/>
</dbReference>
<feature type="domain" description="Response regulatory" evidence="2">
    <location>
        <begin position="13"/>
        <end position="132"/>
    </location>
</feature>
<dbReference type="GO" id="GO:0000160">
    <property type="term" value="P:phosphorelay signal transduction system"/>
    <property type="evidence" value="ECO:0007669"/>
    <property type="project" value="InterPro"/>
</dbReference>
<evidence type="ECO:0000313" key="3">
    <source>
        <dbReference type="EMBL" id="GHD52756.1"/>
    </source>
</evidence>
<dbReference type="InterPro" id="IPR011006">
    <property type="entry name" value="CheY-like_superfamily"/>
</dbReference>
<name>A0A918XTE9_9PROT</name>
<dbReference type="CDD" id="cd00156">
    <property type="entry name" value="REC"/>
    <property type="match status" value="1"/>
</dbReference>
<dbReference type="InterPro" id="IPR001789">
    <property type="entry name" value="Sig_transdc_resp-reg_receiver"/>
</dbReference>
<feature type="modified residue" description="4-aspartylphosphate" evidence="1">
    <location>
        <position position="63"/>
    </location>
</feature>
<dbReference type="PROSITE" id="PS50110">
    <property type="entry name" value="RESPONSE_REGULATORY"/>
    <property type="match status" value="1"/>
</dbReference>
<reference evidence="3" key="1">
    <citation type="journal article" date="2014" name="Int. J. Syst. Evol. Microbiol.">
        <title>Complete genome sequence of Corynebacterium casei LMG S-19264T (=DSM 44701T), isolated from a smear-ripened cheese.</title>
        <authorList>
            <consortium name="US DOE Joint Genome Institute (JGI-PGF)"/>
            <person name="Walter F."/>
            <person name="Albersmeier A."/>
            <person name="Kalinowski J."/>
            <person name="Ruckert C."/>
        </authorList>
    </citation>
    <scope>NUCLEOTIDE SEQUENCE</scope>
    <source>
        <strain evidence="3">KCTC 42651</strain>
    </source>
</reference>
<keyword evidence="4" id="KW-1185">Reference proteome</keyword>
<protein>
    <recommendedName>
        <fullName evidence="2">Response regulatory domain-containing protein</fullName>
    </recommendedName>
</protein>
<organism evidence="3 4">
    <name type="scientific">Thalassobaculum fulvum</name>
    <dbReference type="NCBI Taxonomy" id="1633335"/>
    <lineage>
        <taxon>Bacteria</taxon>
        <taxon>Pseudomonadati</taxon>
        <taxon>Pseudomonadota</taxon>
        <taxon>Alphaproteobacteria</taxon>
        <taxon>Rhodospirillales</taxon>
        <taxon>Thalassobaculaceae</taxon>
        <taxon>Thalassobaculum</taxon>
    </lineage>
</organism>
<reference evidence="3" key="2">
    <citation type="submission" date="2020-09" db="EMBL/GenBank/DDBJ databases">
        <authorList>
            <person name="Sun Q."/>
            <person name="Kim S."/>
        </authorList>
    </citation>
    <scope>NUCLEOTIDE SEQUENCE</scope>
    <source>
        <strain evidence="3">KCTC 42651</strain>
    </source>
</reference>
<dbReference type="PANTHER" id="PTHR43228:SF1">
    <property type="entry name" value="TWO-COMPONENT RESPONSE REGULATOR ARR22"/>
    <property type="match status" value="1"/>
</dbReference>
<sequence length="138" mass="14984">MTSETEIPYETLDALVIEDDEFQRGLVVQALKVIGLGGVREAEDGQSGLKACMARLPDLIVCDIEMAPMDGLEFLKALRRTRSGAVRSIPIVFLTSHNESETVQAAVAAGVDAFIVKPPTLKSLKTRIDAVLTGPRRY</sequence>
<evidence type="ECO:0000259" key="2">
    <source>
        <dbReference type="PROSITE" id="PS50110"/>
    </source>
</evidence>
<evidence type="ECO:0000313" key="4">
    <source>
        <dbReference type="Proteomes" id="UP000630353"/>
    </source>
</evidence>
<dbReference type="SUPFAM" id="SSF52172">
    <property type="entry name" value="CheY-like"/>
    <property type="match status" value="1"/>
</dbReference>
<comment type="caution">
    <text evidence="3">The sequence shown here is derived from an EMBL/GenBank/DDBJ whole genome shotgun (WGS) entry which is preliminary data.</text>
</comment>
<dbReference type="RefSeq" id="WP_189990734.1">
    <property type="nucleotide sequence ID" value="NZ_BMZS01000006.1"/>
</dbReference>